<dbReference type="InterPro" id="IPR004467">
    <property type="entry name" value="Or_phspho_trans_dom"/>
</dbReference>
<dbReference type="CDD" id="cd06223">
    <property type="entry name" value="PRTases_typeI"/>
    <property type="match status" value="1"/>
</dbReference>
<dbReference type="GO" id="GO:0004588">
    <property type="term" value="F:orotate phosphoribosyltransferase activity"/>
    <property type="evidence" value="ECO:0007669"/>
    <property type="project" value="UniProtKB-EC"/>
</dbReference>
<dbReference type="NCBIfam" id="TIGR00336">
    <property type="entry name" value="pyrE"/>
    <property type="match status" value="1"/>
</dbReference>
<sequence length="171" mass="18250">MNRLELAHAIGQTAKISGSFTLRSGAVSDSYFDKYRFESDPKLLALIAEALAPLVPSQTDYLAGLELGGVPVATMLSNVTGIPAVFVRKQAKTHGTCQLAEGADIKGQRLTIVEDVITSGGAVNDAVFALRERGATVEQVICIIDRESGGKENLEALGLTVQSLYRRSELE</sequence>
<dbReference type="EMBL" id="JBHRZF010000091">
    <property type="protein sequence ID" value="MFC3860668.1"/>
    <property type="molecule type" value="Genomic_DNA"/>
</dbReference>
<feature type="binding site" evidence="6">
    <location>
        <position position="146"/>
    </location>
    <ligand>
        <name>orotate</name>
        <dbReference type="ChEBI" id="CHEBI:30839"/>
    </ligand>
</feature>
<dbReference type="SUPFAM" id="SSF53271">
    <property type="entry name" value="PRTase-like"/>
    <property type="match status" value="1"/>
</dbReference>
<feature type="domain" description="Phosphoribosyltransferase" evidence="7">
    <location>
        <begin position="41"/>
        <end position="152"/>
    </location>
</feature>
<comment type="caution">
    <text evidence="8">The sequence shown here is derived from an EMBL/GenBank/DDBJ whole genome shotgun (WGS) entry which is preliminary data.</text>
</comment>
<feature type="binding site" description="in other chain" evidence="6">
    <location>
        <begin position="114"/>
        <end position="122"/>
    </location>
    <ligand>
        <name>5-phospho-alpha-D-ribose 1-diphosphate</name>
        <dbReference type="ChEBI" id="CHEBI:58017"/>
        <note>ligand shared between dimeric partners</note>
    </ligand>
</feature>
<feature type="binding site" evidence="6">
    <location>
        <position position="88"/>
    </location>
    <ligand>
        <name>5-phospho-alpha-D-ribose 1-diphosphate</name>
        <dbReference type="ChEBI" id="CHEBI:58017"/>
        <note>ligand shared between dimeric partners</note>
    </ligand>
</feature>
<reference evidence="9" key="1">
    <citation type="journal article" date="2019" name="Int. J. Syst. Evol. Microbiol.">
        <title>The Global Catalogue of Microorganisms (GCM) 10K type strain sequencing project: providing services to taxonomists for standard genome sequencing and annotation.</title>
        <authorList>
            <consortium name="The Broad Institute Genomics Platform"/>
            <consortium name="The Broad Institute Genome Sequencing Center for Infectious Disease"/>
            <person name="Wu L."/>
            <person name="Ma J."/>
        </authorList>
    </citation>
    <scope>NUCLEOTIDE SEQUENCE [LARGE SCALE GENOMIC DNA]</scope>
    <source>
        <strain evidence="9">CCTCC AB 2013263</strain>
    </source>
</reference>
<evidence type="ECO:0000256" key="6">
    <source>
        <dbReference type="HAMAP-Rule" id="MF_01208"/>
    </source>
</evidence>
<keyword evidence="6" id="KW-0460">Magnesium</keyword>
<evidence type="ECO:0000256" key="1">
    <source>
        <dbReference type="ARBA" id="ARBA00004889"/>
    </source>
</evidence>
<comment type="function">
    <text evidence="6">Catalyzes the transfer of a ribosyl phosphate group from 5-phosphoribose 1-diphosphate to orotate, leading to the formation of orotidine monophosphate (OMP).</text>
</comment>
<protein>
    <recommendedName>
        <fullName evidence="2 6">Orotate phosphoribosyltransferase</fullName>
        <shortName evidence="6">OPRT</shortName>
        <shortName evidence="6">OPRTase</shortName>
        <ecNumber evidence="2 6">2.4.2.10</ecNumber>
    </recommendedName>
</protein>
<dbReference type="RefSeq" id="WP_380076826.1">
    <property type="nucleotide sequence ID" value="NZ_JBHRZF010000091.1"/>
</dbReference>
<gene>
    <name evidence="6 8" type="primary">pyrE</name>
    <name evidence="8" type="ORF">ACFOPQ_07825</name>
</gene>
<comment type="caution">
    <text evidence="6">Lacks conserved residue(s) required for the propagation of feature annotation.</text>
</comment>
<evidence type="ECO:0000256" key="2">
    <source>
        <dbReference type="ARBA" id="ARBA00011971"/>
    </source>
</evidence>
<feature type="binding site" description="in other chain" evidence="6">
    <location>
        <position position="89"/>
    </location>
    <ligand>
        <name>5-phospho-alpha-D-ribose 1-diphosphate</name>
        <dbReference type="ChEBI" id="CHEBI:58017"/>
        <note>ligand shared between dimeric partners</note>
    </ligand>
</feature>
<name>A0ABV8A4R8_9DEIO</name>
<evidence type="ECO:0000256" key="5">
    <source>
        <dbReference type="ARBA" id="ARBA00022975"/>
    </source>
</evidence>
<dbReference type="InterPro" id="IPR000836">
    <property type="entry name" value="PRTase_dom"/>
</dbReference>
<dbReference type="EC" id="2.4.2.10" evidence="2 6"/>
<organism evidence="8 9">
    <name type="scientific">Deinococcus antarcticus</name>
    <dbReference type="NCBI Taxonomy" id="1298767"/>
    <lineage>
        <taxon>Bacteria</taxon>
        <taxon>Thermotogati</taxon>
        <taxon>Deinococcota</taxon>
        <taxon>Deinococci</taxon>
        <taxon>Deinococcales</taxon>
        <taxon>Deinococcaceae</taxon>
        <taxon>Deinococcus</taxon>
    </lineage>
</organism>
<dbReference type="InterPro" id="IPR029057">
    <property type="entry name" value="PRTase-like"/>
</dbReference>
<feature type="binding site" evidence="6">
    <location>
        <position position="92"/>
    </location>
    <ligand>
        <name>5-phospho-alpha-D-ribose 1-diphosphate</name>
        <dbReference type="ChEBI" id="CHEBI:58017"/>
        <note>ligand shared between dimeric partners</note>
    </ligand>
</feature>
<keyword evidence="4 6" id="KW-0808">Transferase</keyword>
<feature type="binding site" description="in other chain" evidence="6">
    <location>
        <position position="23"/>
    </location>
    <ligand>
        <name>5-phospho-alpha-D-ribose 1-diphosphate</name>
        <dbReference type="ChEBI" id="CHEBI:58017"/>
        <note>ligand shared between dimeric partners</note>
    </ligand>
</feature>
<evidence type="ECO:0000313" key="8">
    <source>
        <dbReference type="EMBL" id="MFC3860668.1"/>
    </source>
</evidence>
<comment type="similarity">
    <text evidence="6">Belongs to the purine/pyrimidine phosphoribosyltransferase family. PyrE subfamily.</text>
</comment>
<dbReference type="InterPro" id="IPR023031">
    <property type="entry name" value="OPRT"/>
</dbReference>
<keyword evidence="9" id="KW-1185">Reference proteome</keyword>
<comment type="catalytic activity">
    <reaction evidence="6">
        <text>orotidine 5'-phosphate + diphosphate = orotate + 5-phospho-alpha-D-ribose 1-diphosphate</text>
        <dbReference type="Rhea" id="RHEA:10380"/>
        <dbReference type="ChEBI" id="CHEBI:30839"/>
        <dbReference type="ChEBI" id="CHEBI:33019"/>
        <dbReference type="ChEBI" id="CHEBI:57538"/>
        <dbReference type="ChEBI" id="CHEBI:58017"/>
        <dbReference type="EC" id="2.4.2.10"/>
    </reaction>
</comment>
<dbReference type="Proteomes" id="UP001595748">
    <property type="component" value="Unassembled WGS sequence"/>
</dbReference>
<dbReference type="PANTHER" id="PTHR19278">
    <property type="entry name" value="OROTATE PHOSPHORIBOSYLTRANSFERASE"/>
    <property type="match status" value="1"/>
</dbReference>
<feature type="binding site" evidence="6">
    <location>
        <position position="118"/>
    </location>
    <ligand>
        <name>orotate</name>
        <dbReference type="ChEBI" id="CHEBI:30839"/>
    </ligand>
</feature>
<comment type="cofactor">
    <cofactor evidence="6">
        <name>Mg(2+)</name>
        <dbReference type="ChEBI" id="CHEBI:18420"/>
    </cofactor>
</comment>
<feature type="binding site" evidence="6">
    <location>
        <position position="94"/>
    </location>
    <ligand>
        <name>5-phospho-alpha-D-ribose 1-diphosphate</name>
        <dbReference type="ChEBI" id="CHEBI:58017"/>
        <note>ligand shared between dimeric partners</note>
    </ligand>
</feature>
<comment type="subunit">
    <text evidence="6">Homodimer.</text>
</comment>
<evidence type="ECO:0000256" key="3">
    <source>
        <dbReference type="ARBA" id="ARBA00022676"/>
    </source>
</evidence>
<accession>A0ABV8A4R8</accession>
<comment type="pathway">
    <text evidence="1 6">Pyrimidine metabolism; UMP biosynthesis via de novo pathway; UMP from orotate: step 1/2.</text>
</comment>
<proteinExistence type="inferred from homology"/>
<dbReference type="HAMAP" id="MF_01208">
    <property type="entry name" value="PyrE"/>
    <property type="match status" value="1"/>
</dbReference>
<evidence type="ECO:0000313" key="9">
    <source>
        <dbReference type="Proteomes" id="UP001595748"/>
    </source>
</evidence>
<evidence type="ECO:0000256" key="4">
    <source>
        <dbReference type="ARBA" id="ARBA00022679"/>
    </source>
</evidence>
<dbReference type="PANTHER" id="PTHR19278:SF9">
    <property type="entry name" value="URIDINE 5'-MONOPHOSPHATE SYNTHASE"/>
    <property type="match status" value="1"/>
</dbReference>
<keyword evidence="3 6" id="KW-0328">Glycosyltransferase</keyword>
<evidence type="ECO:0000259" key="7">
    <source>
        <dbReference type="Pfam" id="PF00156"/>
    </source>
</evidence>
<dbReference type="Pfam" id="PF00156">
    <property type="entry name" value="Pribosyltran"/>
    <property type="match status" value="1"/>
</dbReference>
<dbReference type="Gene3D" id="3.40.50.2020">
    <property type="match status" value="1"/>
</dbReference>
<keyword evidence="5 6" id="KW-0665">Pyrimidine biosynthesis</keyword>